<evidence type="ECO:0000256" key="1">
    <source>
        <dbReference type="SAM" id="MobiDB-lite"/>
    </source>
</evidence>
<evidence type="ECO:0000313" key="2">
    <source>
        <dbReference type="EMBL" id="MCY9597568.1"/>
    </source>
</evidence>
<reference evidence="2 5" key="2">
    <citation type="submission" date="2022-05" db="EMBL/GenBank/DDBJ databases">
        <title>Genome Sequencing of Bee-Associated Microbes.</title>
        <authorList>
            <person name="Dunlap C."/>
        </authorList>
    </citation>
    <scope>NUCLEOTIDE SEQUENCE [LARGE SCALE GENOMIC DNA]</scope>
    <source>
        <strain evidence="2 5">NRRL B-23120</strain>
    </source>
</reference>
<evidence type="ECO:0000313" key="3">
    <source>
        <dbReference type="EMBL" id="QAV20765.1"/>
    </source>
</evidence>
<evidence type="ECO:0000313" key="5">
    <source>
        <dbReference type="Proteomes" id="UP001527202"/>
    </source>
</evidence>
<evidence type="ECO:0000313" key="4">
    <source>
        <dbReference type="Proteomes" id="UP000288943"/>
    </source>
</evidence>
<dbReference type="Proteomes" id="UP001527202">
    <property type="component" value="Unassembled WGS sequence"/>
</dbReference>
<dbReference type="EMBL" id="JAMDMJ010000022">
    <property type="protein sequence ID" value="MCY9597568.1"/>
    <property type="molecule type" value="Genomic_DNA"/>
</dbReference>
<organism evidence="3 4">
    <name type="scientific">Paenibacillus chitinolyticus</name>
    <dbReference type="NCBI Taxonomy" id="79263"/>
    <lineage>
        <taxon>Bacteria</taxon>
        <taxon>Bacillati</taxon>
        <taxon>Bacillota</taxon>
        <taxon>Bacilli</taxon>
        <taxon>Bacillales</taxon>
        <taxon>Paenibacillaceae</taxon>
        <taxon>Paenibacillus</taxon>
    </lineage>
</organism>
<dbReference type="RefSeq" id="WP_042230633.1">
    <property type="nucleotide sequence ID" value="NZ_CP026520.1"/>
</dbReference>
<dbReference type="AlphaFoldDB" id="A0A410X2D2"/>
<keyword evidence="5" id="KW-1185">Reference proteome</keyword>
<feature type="region of interest" description="Disordered" evidence="1">
    <location>
        <begin position="69"/>
        <end position="93"/>
    </location>
</feature>
<proteinExistence type="predicted"/>
<dbReference type="Proteomes" id="UP000288943">
    <property type="component" value="Chromosome"/>
</dbReference>
<dbReference type="OrthoDB" id="2606646at2"/>
<gene>
    <name evidence="2" type="ORF">M5X16_17540</name>
    <name evidence="3" type="ORF">PC41400_25015</name>
</gene>
<accession>A0A410X2D2</accession>
<protein>
    <submittedName>
        <fullName evidence="3">Uncharacterized protein</fullName>
    </submittedName>
</protein>
<sequence length="131" mass="14656">MYKYYQKVEIDPHTYALPLQAGDQEMFLCPLYLYGITPGSRILFKVNIAWSNPVTYDIGELEIKIRRDHPGGPVVESSEDSRFRGGTASMEGEDEGDAADIVVYYLTVRSQGGKALIEGPIVFEGFVLEED</sequence>
<dbReference type="GeneID" id="95378056"/>
<reference evidence="3 4" key="1">
    <citation type="submission" date="2018-01" db="EMBL/GenBank/DDBJ databases">
        <title>The whole genome sequencing and assembly of Paenibacillus chitinolyticus KCCM 41400 strain.</title>
        <authorList>
            <person name="Kim J.-Y."/>
            <person name="Park M.-K."/>
            <person name="Lee Y.-J."/>
            <person name="Yi H."/>
            <person name="Bahn Y.-S."/>
            <person name="Kim J.F."/>
            <person name="Lee D.-W."/>
        </authorList>
    </citation>
    <scope>NUCLEOTIDE SEQUENCE [LARGE SCALE GENOMIC DNA]</scope>
    <source>
        <strain evidence="3 4">KCCM 41400</strain>
    </source>
</reference>
<dbReference type="KEGG" id="pchi:PC41400_25015"/>
<name>A0A410X2D2_9BACL</name>
<dbReference type="EMBL" id="CP026520">
    <property type="protein sequence ID" value="QAV20765.1"/>
    <property type="molecule type" value="Genomic_DNA"/>
</dbReference>